<dbReference type="EMBL" id="JAFBCP010000001">
    <property type="protein sequence ID" value="MBM7816601.1"/>
    <property type="molecule type" value="Genomic_DNA"/>
</dbReference>
<keyword evidence="1" id="KW-1133">Transmembrane helix</keyword>
<feature type="transmembrane region" description="Helical" evidence="1">
    <location>
        <begin position="137"/>
        <end position="155"/>
    </location>
</feature>
<evidence type="ECO:0000313" key="3">
    <source>
        <dbReference type="Proteomes" id="UP000809290"/>
    </source>
</evidence>
<reference evidence="2 3" key="1">
    <citation type="submission" date="2021-01" db="EMBL/GenBank/DDBJ databases">
        <title>Sequencing the genomes of 1000 actinobacteria strains.</title>
        <authorList>
            <person name="Klenk H.-P."/>
        </authorList>
    </citation>
    <scope>NUCLEOTIDE SEQUENCE [LARGE SCALE GENOMIC DNA]</scope>
    <source>
        <strain evidence="2 3">DSM 13657</strain>
    </source>
</reference>
<comment type="caution">
    <text evidence="2">The sequence shown here is derived from an EMBL/GenBank/DDBJ whole genome shotgun (WGS) entry which is preliminary data.</text>
</comment>
<sequence length="212" mass="22704">MTRHINTHTQIKVSGHRPNTVPRLLKPTTAISLGLFAAWAVHDAEELVTMAPTSRRVFCQLPDFLPIPQSLRERGLSQKHVNVSLGLMAVPVALSAVAGVKTNGKSPWFRGGLLAFGVHGFTHLLSSVATRSYTTGVATAPVVVLPYWFIAQRVLQQNGVEGSTRGVIATALAAIPLTVGVHLISAALLQEGSLGPARALEDRFAPRRPNQC</sequence>
<organism evidence="2 3">
    <name type="scientific">Brevibacterium paucivorans</name>
    <dbReference type="NCBI Taxonomy" id="170994"/>
    <lineage>
        <taxon>Bacteria</taxon>
        <taxon>Bacillati</taxon>
        <taxon>Actinomycetota</taxon>
        <taxon>Actinomycetes</taxon>
        <taxon>Micrococcales</taxon>
        <taxon>Brevibacteriaceae</taxon>
        <taxon>Brevibacterium</taxon>
    </lineage>
</organism>
<dbReference type="Proteomes" id="UP000809290">
    <property type="component" value="Unassembled WGS sequence"/>
</dbReference>
<proteinExistence type="predicted"/>
<dbReference type="Pfam" id="PF13787">
    <property type="entry name" value="HXXEE"/>
    <property type="match status" value="1"/>
</dbReference>
<accession>A0ABS2SK21</accession>
<feature type="transmembrane region" description="Helical" evidence="1">
    <location>
        <begin position="167"/>
        <end position="189"/>
    </location>
</feature>
<protein>
    <recommendedName>
        <fullName evidence="4">HXXEE domain-containing protein</fullName>
    </recommendedName>
</protein>
<evidence type="ECO:0000313" key="2">
    <source>
        <dbReference type="EMBL" id="MBM7816601.1"/>
    </source>
</evidence>
<keyword evidence="1" id="KW-0812">Transmembrane</keyword>
<gene>
    <name evidence="2" type="ORF">JOE56_001295</name>
</gene>
<keyword evidence="3" id="KW-1185">Reference proteome</keyword>
<evidence type="ECO:0000256" key="1">
    <source>
        <dbReference type="SAM" id="Phobius"/>
    </source>
</evidence>
<evidence type="ECO:0008006" key="4">
    <source>
        <dbReference type="Google" id="ProtNLM"/>
    </source>
</evidence>
<name>A0ABS2SK21_9MICO</name>
<feature type="transmembrane region" description="Helical" evidence="1">
    <location>
        <begin position="81"/>
        <end position="101"/>
    </location>
</feature>
<dbReference type="InterPro" id="IPR025671">
    <property type="entry name" value="HXXEE"/>
</dbReference>
<keyword evidence="1" id="KW-0472">Membrane</keyword>